<dbReference type="GO" id="GO:0005886">
    <property type="term" value="C:plasma membrane"/>
    <property type="evidence" value="ECO:0007669"/>
    <property type="project" value="UniProtKB-SubCell"/>
</dbReference>
<sequence>MTSTDDTDDQAPPRTADASSATTESETVPGDPASGGPRPRAGFRPDIEGLRAVAVLAVVLFHGNVPGLGGGFVGVDVFFVISGFLITGLLWREVSSAGTVQLGRFYGARARRLLPASATVGVATAIGSALLLPPLEAKSVIGDGIASALYVGNYRFAQQGVDYFQIGNRPPSPFQHYWSLGVEEQFYLVWPALIIGTTWLVQRARRRTASGSAASSMTPYLLALGLVGAVSFAWSLAATTATPSVAFFSLQTRAWELAVGGLVALTTTHWRRLPAFVASTVGWIGLAMILLACSQLNGTTPYPGTAALLPVLGTALVIGAGCAMPSRGCGRFLALRPMRAIGRVSYSWYLWHWPVLLLATPLLGHPLGPIDGLAALLISLCLAVLTLRLVENPFRYAAPVRRSAARSLALGGVATAIAVCVGVALQLWVPTPVGHGPAAPTLKIDAGPPPTGGNVELYDAAIRHTFAQVQAAVAASADVKAVPSNLDPPLADAVYGKPTDELKGCVLNLLEVTQPECATGDTASSTRVALIGDSNAAMWSPAFREVAVQHHWRLEVLSKAACPMLDLPINIFFQRKFTECEQWRGQIIARLQSEHPRLVVLGISRHDIGTGFPPYAPAWIDSLTRLVRQLRGMGTDVLVLGPIPDLRTMVPDCLSVHLDDATACSSRRQTAINERGVAAEDAVTKAGGGQYADVTELFCARDRCPAIVGNTLVYHNEFHVTPQYARLLAPAIGAWADRAVATG</sequence>
<keyword evidence="5 9" id="KW-1133">Transmembrane helix</keyword>
<comment type="caution">
    <text evidence="12">The sequence shown here is derived from an EMBL/GenBank/DDBJ whole genome shotgun (WGS) entry which is preliminary data.</text>
</comment>
<feature type="compositionally biased region" description="Polar residues" evidence="8">
    <location>
        <begin position="17"/>
        <end position="26"/>
    </location>
</feature>
<evidence type="ECO:0000256" key="8">
    <source>
        <dbReference type="SAM" id="MobiDB-lite"/>
    </source>
</evidence>
<dbReference type="Pfam" id="PF01757">
    <property type="entry name" value="Acyl_transf_3"/>
    <property type="match status" value="1"/>
</dbReference>
<accession>A0A7I9ZEA7</accession>
<dbReference type="InterPro" id="IPR043968">
    <property type="entry name" value="SGNH"/>
</dbReference>
<evidence type="ECO:0000313" key="12">
    <source>
        <dbReference type="EMBL" id="GFG99195.1"/>
    </source>
</evidence>
<dbReference type="Pfam" id="PF19040">
    <property type="entry name" value="SGNH"/>
    <property type="match status" value="1"/>
</dbReference>
<dbReference type="Gene3D" id="3.40.50.1110">
    <property type="entry name" value="SGNH hydrolase"/>
    <property type="match status" value="1"/>
</dbReference>
<evidence type="ECO:0000256" key="4">
    <source>
        <dbReference type="ARBA" id="ARBA00022692"/>
    </source>
</evidence>
<feature type="transmembrane region" description="Helical" evidence="9">
    <location>
        <begin position="408"/>
        <end position="429"/>
    </location>
</feature>
<dbReference type="RefSeq" id="WP_163715318.1">
    <property type="nucleotide sequence ID" value="NZ_BLLA01000001.1"/>
</dbReference>
<comment type="subcellular location">
    <subcellularLocation>
        <location evidence="1">Cell membrane</location>
        <topology evidence="1">Multi-pass membrane protein</topology>
    </subcellularLocation>
</comment>
<feature type="transmembrane region" description="Helical" evidence="9">
    <location>
        <begin position="71"/>
        <end position="91"/>
    </location>
</feature>
<protein>
    <submittedName>
        <fullName evidence="12">Acyltransferase</fullName>
    </submittedName>
</protein>
<dbReference type="SUPFAM" id="SSF52266">
    <property type="entry name" value="SGNH hydrolase"/>
    <property type="match status" value="1"/>
</dbReference>
<dbReference type="GO" id="GO:0016747">
    <property type="term" value="F:acyltransferase activity, transferring groups other than amino-acyl groups"/>
    <property type="evidence" value="ECO:0007669"/>
    <property type="project" value="InterPro"/>
</dbReference>
<dbReference type="AlphaFoldDB" id="A0A7I9ZEA7"/>
<feature type="region of interest" description="Disordered" evidence="8">
    <location>
        <begin position="1"/>
        <end position="42"/>
    </location>
</feature>
<dbReference type="InterPro" id="IPR036514">
    <property type="entry name" value="SGNH_hydro_sf"/>
</dbReference>
<gene>
    <name evidence="12" type="ORF">MTIM_50740</name>
</gene>
<feature type="transmembrane region" description="Helical" evidence="9">
    <location>
        <begin position="112"/>
        <end position="132"/>
    </location>
</feature>
<evidence type="ECO:0000256" key="1">
    <source>
        <dbReference type="ARBA" id="ARBA00004651"/>
    </source>
</evidence>
<organism evidence="12 13">
    <name type="scientific">Mycobacterium timonense</name>
    <dbReference type="NCBI Taxonomy" id="701043"/>
    <lineage>
        <taxon>Bacteria</taxon>
        <taxon>Bacillati</taxon>
        <taxon>Actinomycetota</taxon>
        <taxon>Actinomycetes</taxon>
        <taxon>Mycobacteriales</taxon>
        <taxon>Mycobacteriaceae</taxon>
        <taxon>Mycobacterium</taxon>
        <taxon>Mycobacterium avium complex (MAC)</taxon>
    </lineage>
</organism>
<dbReference type="InterPro" id="IPR002656">
    <property type="entry name" value="Acyl_transf_3_dom"/>
</dbReference>
<feature type="transmembrane region" description="Helical" evidence="9">
    <location>
        <begin position="304"/>
        <end position="325"/>
    </location>
</feature>
<feature type="domain" description="SGNH" evidence="11">
    <location>
        <begin position="515"/>
        <end position="732"/>
    </location>
</feature>
<feature type="transmembrane region" description="Helical" evidence="9">
    <location>
        <begin position="370"/>
        <end position="387"/>
    </location>
</feature>
<keyword evidence="6 9" id="KW-0472">Membrane</keyword>
<keyword evidence="13" id="KW-1185">Reference proteome</keyword>
<evidence type="ECO:0000256" key="5">
    <source>
        <dbReference type="ARBA" id="ARBA00022989"/>
    </source>
</evidence>
<keyword evidence="7 12" id="KW-0012">Acyltransferase</keyword>
<dbReference type="EMBL" id="BLLA01000001">
    <property type="protein sequence ID" value="GFG99195.1"/>
    <property type="molecule type" value="Genomic_DNA"/>
</dbReference>
<evidence type="ECO:0000256" key="3">
    <source>
        <dbReference type="ARBA" id="ARBA00022679"/>
    </source>
</evidence>
<dbReference type="InterPro" id="IPR050879">
    <property type="entry name" value="Acyltransferase_3"/>
</dbReference>
<evidence type="ECO:0000256" key="7">
    <source>
        <dbReference type="ARBA" id="ARBA00023315"/>
    </source>
</evidence>
<feature type="transmembrane region" description="Helical" evidence="9">
    <location>
        <begin position="346"/>
        <end position="364"/>
    </location>
</feature>
<evidence type="ECO:0000313" key="13">
    <source>
        <dbReference type="Proteomes" id="UP000465301"/>
    </source>
</evidence>
<keyword evidence="3 12" id="KW-0808">Transferase</keyword>
<reference evidence="12 13" key="1">
    <citation type="journal article" date="2019" name="Emerg. Microbes Infect.">
        <title>Comprehensive subspecies identification of 175 nontuberculous mycobacteria species based on 7547 genomic profiles.</title>
        <authorList>
            <person name="Matsumoto Y."/>
            <person name="Kinjo T."/>
            <person name="Motooka D."/>
            <person name="Nabeya D."/>
            <person name="Jung N."/>
            <person name="Uechi K."/>
            <person name="Horii T."/>
            <person name="Iida T."/>
            <person name="Fujita J."/>
            <person name="Nakamura S."/>
        </authorList>
    </citation>
    <scope>NUCLEOTIDE SEQUENCE [LARGE SCALE GENOMIC DNA]</scope>
    <source>
        <strain evidence="12 13">JCM 30726</strain>
    </source>
</reference>
<keyword evidence="4 9" id="KW-0812">Transmembrane</keyword>
<dbReference type="PANTHER" id="PTHR23028">
    <property type="entry name" value="ACETYLTRANSFERASE"/>
    <property type="match status" value="1"/>
</dbReference>
<evidence type="ECO:0000256" key="2">
    <source>
        <dbReference type="ARBA" id="ARBA00022475"/>
    </source>
</evidence>
<keyword evidence="2" id="KW-1003">Cell membrane</keyword>
<name>A0A7I9ZEA7_9MYCO</name>
<dbReference type="Proteomes" id="UP000465301">
    <property type="component" value="Unassembled WGS sequence"/>
</dbReference>
<evidence type="ECO:0000259" key="11">
    <source>
        <dbReference type="Pfam" id="PF19040"/>
    </source>
</evidence>
<evidence type="ECO:0000259" key="10">
    <source>
        <dbReference type="Pfam" id="PF01757"/>
    </source>
</evidence>
<proteinExistence type="predicted"/>
<dbReference type="PANTHER" id="PTHR23028:SF53">
    <property type="entry name" value="ACYL_TRANSF_3 DOMAIN-CONTAINING PROTEIN"/>
    <property type="match status" value="1"/>
</dbReference>
<evidence type="ECO:0000256" key="9">
    <source>
        <dbReference type="SAM" id="Phobius"/>
    </source>
</evidence>
<feature type="transmembrane region" description="Helical" evidence="9">
    <location>
        <begin position="273"/>
        <end position="292"/>
    </location>
</feature>
<feature type="transmembrane region" description="Helical" evidence="9">
    <location>
        <begin position="221"/>
        <end position="239"/>
    </location>
</feature>
<dbReference type="GO" id="GO:0009103">
    <property type="term" value="P:lipopolysaccharide biosynthetic process"/>
    <property type="evidence" value="ECO:0007669"/>
    <property type="project" value="TreeGrafter"/>
</dbReference>
<evidence type="ECO:0000256" key="6">
    <source>
        <dbReference type="ARBA" id="ARBA00023136"/>
    </source>
</evidence>
<feature type="domain" description="Acyltransferase 3" evidence="10">
    <location>
        <begin position="46"/>
        <end position="387"/>
    </location>
</feature>